<dbReference type="RefSeq" id="WP_148353954.1">
    <property type="nucleotide sequence ID" value="NZ_JBHSBF010000005.1"/>
</dbReference>
<dbReference type="EMBL" id="VSFF01000013">
    <property type="protein sequence ID" value="TYC09904.1"/>
    <property type="molecule type" value="Genomic_DNA"/>
</dbReference>
<dbReference type="AlphaFoldDB" id="A0A5D0TVX9"/>
<keyword evidence="3" id="KW-1185">Reference proteome</keyword>
<protein>
    <submittedName>
        <fullName evidence="2">Uncharacterized protein</fullName>
    </submittedName>
</protein>
<feature type="region of interest" description="Disordered" evidence="1">
    <location>
        <begin position="791"/>
        <end position="820"/>
    </location>
</feature>
<dbReference type="OrthoDB" id="4039313at2"/>
<sequence>MTELVDFYWMPDAWFVGREDLLAELTTTTGRQRMHQVVGGTGTGKSSLLFQASRRLAASGLAVGYISASRIAAVAAAPAGTPDAQARTTLDWCRTAARLIAADLDGAHMFDAARQRSVQDAANRIIDAVWRVERMSDPKHCGADGPGPDARVGRQDAVAARPGDLIRLLFDEVRDALAGCEAPTGDHAGLAVLIDEFDRVEGTPTAEWLLDLLVRLPSSVRIVARRPGGPTPEGVVHHLPPLSRSDVASYQRVRLPSSGDLDRLIAQTVEVTQGHALAVGIATDLHAAYGDEFDLRRAFGATGKTGPPQEGTETSSRLEAIGAALDGLLDDLWRPASWTRDRGRLRLLDRLSVVRRFDEPLLAALLQDTGAVAAEVSALQTVLRHQSFVVGFDDDLEQGLRLHEAVRGRRERALLAQDPAFYHRMHGHAARHWERLLNAFETDEDDALYRTWHRYEHPEWHALQTDWLFHLARSDAEPRTVDLAFARVFFDAFWWFGEAVPSPLCDEILDRFENMPNADGSLASREWIGHLRRFRSSFPSALRPEYAEAGQWESSWEALQGMSALLDQAAHGVRQDSPEDDDVMQVRGLINTYLGEVGTRLERPLEEVLAAYHEARIAFDYLEEEWCLLWVDYLSTDVLCAPQYPGHLDEAERQIRPLEARISEQAEYELRVLLAETFGEINWRRALEASPAEAAGRLRAALDAHARAVMHAYAFNTRQEMPDQAPSEYTRVLYESRMDHARARMRDLELISEDASRPAELRAVARREYEAALVRMERLFRPYWAHIRQTGGATASDRRTAGGDTLDGIFPPPPTSADLDTRSSAFADAVRHFLRVRRRELDDRSITAPLP</sequence>
<dbReference type="Proteomes" id="UP000322634">
    <property type="component" value="Unassembled WGS sequence"/>
</dbReference>
<comment type="caution">
    <text evidence="2">The sequence shown here is derived from an EMBL/GenBank/DDBJ whole genome shotgun (WGS) entry which is preliminary data.</text>
</comment>
<accession>A0A5D0TVX9</accession>
<organism evidence="2 3">
    <name type="scientific">Actinomadura syzygii</name>
    <dbReference type="NCBI Taxonomy" id="1427538"/>
    <lineage>
        <taxon>Bacteria</taxon>
        <taxon>Bacillati</taxon>
        <taxon>Actinomycetota</taxon>
        <taxon>Actinomycetes</taxon>
        <taxon>Streptosporangiales</taxon>
        <taxon>Thermomonosporaceae</taxon>
        <taxon>Actinomadura</taxon>
    </lineage>
</organism>
<evidence type="ECO:0000313" key="3">
    <source>
        <dbReference type="Proteomes" id="UP000322634"/>
    </source>
</evidence>
<gene>
    <name evidence="2" type="ORF">FXF65_32850</name>
</gene>
<evidence type="ECO:0000313" key="2">
    <source>
        <dbReference type="EMBL" id="TYC09904.1"/>
    </source>
</evidence>
<dbReference type="SUPFAM" id="SSF52540">
    <property type="entry name" value="P-loop containing nucleoside triphosphate hydrolases"/>
    <property type="match status" value="1"/>
</dbReference>
<evidence type="ECO:0000256" key="1">
    <source>
        <dbReference type="SAM" id="MobiDB-lite"/>
    </source>
</evidence>
<proteinExistence type="predicted"/>
<name>A0A5D0TVX9_9ACTN</name>
<dbReference type="InterPro" id="IPR027417">
    <property type="entry name" value="P-loop_NTPase"/>
</dbReference>
<reference evidence="2 3" key="1">
    <citation type="submission" date="2019-08" db="EMBL/GenBank/DDBJ databases">
        <title>Actinomadura sp. nov. CYP1-5 isolated from mountain soil.</title>
        <authorList>
            <person name="Songsumanus A."/>
            <person name="Kuncharoen N."/>
            <person name="Kudo T."/>
            <person name="Yuki M."/>
            <person name="Igarashi Y."/>
            <person name="Tanasupawat S."/>
        </authorList>
    </citation>
    <scope>NUCLEOTIDE SEQUENCE [LARGE SCALE GENOMIC DNA]</scope>
    <source>
        <strain evidence="2 3">GKU157</strain>
    </source>
</reference>